<dbReference type="Proteomes" id="UP000324298">
    <property type="component" value="Unassembled WGS sequence"/>
</dbReference>
<dbReference type="RefSeq" id="WP_149309731.1">
    <property type="nucleotide sequence ID" value="NZ_SRSD01000012.1"/>
</dbReference>
<dbReference type="OrthoDB" id="5418380at2"/>
<dbReference type="EMBL" id="SRSD01000012">
    <property type="protein sequence ID" value="KAA0888127.1"/>
    <property type="molecule type" value="Genomic_DNA"/>
</dbReference>
<evidence type="ECO:0000313" key="1">
    <source>
        <dbReference type="EMBL" id="KAA0888127.1"/>
    </source>
</evidence>
<reference evidence="1 2" key="1">
    <citation type="submission" date="2019-04" db="EMBL/GenBank/DDBJ databases">
        <title>Geobacter ruber sp. nov., ferric-reducing bacteria isolated from paddy soil.</title>
        <authorList>
            <person name="Xu Z."/>
            <person name="Masuda Y."/>
            <person name="Itoh H."/>
            <person name="Senoo K."/>
        </authorList>
    </citation>
    <scope>NUCLEOTIDE SEQUENCE [LARGE SCALE GENOMIC DNA]</scope>
    <source>
        <strain evidence="1 2">Red88</strain>
    </source>
</reference>
<dbReference type="AlphaFoldDB" id="A0A5A9X4Y1"/>
<organism evidence="1 2">
    <name type="scientific">Oryzomonas rubra</name>
    <dbReference type="NCBI Taxonomy" id="2509454"/>
    <lineage>
        <taxon>Bacteria</taxon>
        <taxon>Pseudomonadati</taxon>
        <taxon>Thermodesulfobacteriota</taxon>
        <taxon>Desulfuromonadia</taxon>
        <taxon>Geobacterales</taxon>
        <taxon>Geobacteraceae</taxon>
        <taxon>Oryzomonas</taxon>
    </lineage>
</organism>
<sequence>MDRNFVLKAFKKEVLAHGAEACLPVNLSDSWIDYLDEELSSLDCAHGEESAKHPPTCSLAAVLKILFEKHGQESLSLKFDDLYFILAEYRVEIGLEIVSRRAGIHYNPATLSSLFTNRIVECWKES</sequence>
<proteinExistence type="predicted"/>
<gene>
    <name evidence="1" type="ORF">ET418_17170</name>
</gene>
<accession>A0A5A9X4Y1</accession>
<evidence type="ECO:0000313" key="2">
    <source>
        <dbReference type="Proteomes" id="UP000324298"/>
    </source>
</evidence>
<name>A0A5A9X4Y1_9BACT</name>
<keyword evidence="2" id="KW-1185">Reference proteome</keyword>
<protein>
    <submittedName>
        <fullName evidence="1">Uncharacterized protein</fullName>
    </submittedName>
</protein>
<comment type="caution">
    <text evidence="1">The sequence shown here is derived from an EMBL/GenBank/DDBJ whole genome shotgun (WGS) entry which is preliminary data.</text>
</comment>